<dbReference type="Proteomes" id="UP000586454">
    <property type="component" value="Unassembled WGS sequence"/>
</dbReference>
<dbReference type="RefSeq" id="WP_180498209.1">
    <property type="nucleotide sequence ID" value="NZ_CAIJCS010000008.1"/>
</dbReference>
<feature type="transmembrane region" description="Helical" evidence="1">
    <location>
        <begin position="94"/>
        <end position="112"/>
    </location>
</feature>
<organism evidence="2 3">
    <name type="scientific">Aedoeadaptatus nemausensis</name>
    <dbReference type="NCBI Taxonomy" id="2582829"/>
    <lineage>
        <taxon>Bacteria</taxon>
        <taxon>Bacillati</taxon>
        <taxon>Bacillota</taxon>
        <taxon>Tissierellia</taxon>
        <taxon>Tissierellales</taxon>
        <taxon>Peptoniphilaceae</taxon>
        <taxon>Aedoeadaptatus</taxon>
    </lineage>
</organism>
<accession>A0A6V6XZE2</accession>
<reference evidence="2 3" key="1">
    <citation type="submission" date="2020-06" db="EMBL/GenBank/DDBJ databases">
        <authorList>
            <person name="Criscuolo A."/>
        </authorList>
    </citation>
    <scope>NUCLEOTIDE SEQUENCE [LARGE SCALE GENOMIC DNA]</scope>
    <source>
        <strain evidence="2">1804121828</strain>
    </source>
</reference>
<protein>
    <submittedName>
        <fullName evidence="2">Uncharacterized protein</fullName>
    </submittedName>
</protein>
<proteinExistence type="predicted"/>
<keyword evidence="1" id="KW-0472">Membrane</keyword>
<evidence type="ECO:0000313" key="2">
    <source>
        <dbReference type="EMBL" id="CAC9922819.1"/>
    </source>
</evidence>
<keyword evidence="1" id="KW-1133">Transmembrane helix</keyword>
<dbReference type="EMBL" id="CAIJCS010000008">
    <property type="protein sequence ID" value="CAC9922819.1"/>
    <property type="molecule type" value="Genomic_DNA"/>
</dbReference>
<feature type="transmembrane region" description="Helical" evidence="1">
    <location>
        <begin position="37"/>
        <end position="56"/>
    </location>
</feature>
<evidence type="ECO:0000313" key="3">
    <source>
        <dbReference type="Proteomes" id="UP000586454"/>
    </source>
</evidence>
<keyword evidence="1" id="KW-0812">Transmembrane</keyword>
<name>A0A6V6XZE2_9FIRM</name>
<dbReference type="AlphaFoldDB" id="A0A6V6XZE2"/>
<sequence>MIQKLDIKMTAYTLGASLLFGFLRTLFHPALPNSIGLTVGFVLFVASMVISGVEIKRDLEMFYAYAENWNGGFFNNSALILGISNFFFAKDYPFYLTAIILSAIYLLARIILRKSFKS</sequence>
<comment type="caution">
    <text evidence="2">The sequence shown here is derived from an EMBL/GenBank/DDBJ whole genome shotgun (WGS) entry which is preliminary data.</text>
</comment>
<feature type="transmembrane region" description="Helical" evidence="1">
    <location>
        <begin position="12"/>
        <end position="31"/>
    </location>
</feature>
<gene>
    <name evidence="2" type="ORF">PEPNEM18_00123</name>
</gene>
<evidence type="ECO:0000256" key="1">
    <source>
        <dbReference type="SAM" id="Phobius"/>
    </source>
</evidence>
<keyword evidence="3" id="KW-1185">Reference proteome</keyword>
<feature type="transmembrane region" description="Helical" evidence="1">
    <location>
        <begin position="68"/>
        <end position="88"/>
    </location>
</feature>